<dbReference type="EMBL" id="CP055156">
    <property type="protein sequence ID" value="QNF31627.1"/>
    <property type="molecule type" value="Genomic_DNA"/>
</dbReference>
<keyword evidence="5" id="KW-1185">Reference proteome</keyword>
<sequence>MDNENSTIRSLNELKTLFDSGAITQEEYETLKKRIIFGTSTASEPSELPNPEPVAPVSNPLGAPLETKVIYPTGYTGEPVSEPPVTTPPLTDEGSLNEAEESEIGVRPAPKKDWLLISLVVLGVLLLGGLLAYQFLNKPNSERISSLSGPETEEVIPTGPGAEETPVQPTDSALLRSDQIPVAGSDSTATGNATLQNPTVTSAEPTTQATSAATAGLITDKEEIIRKAQQQLNAYYTDMEAAPFDASNYFAPQVERYYTLSNTTPAAINENVNTYHFPEFLDGKSSIQEGSMAVVNVGNNSYELTYLENGSAFRKSKNQKQETKAAVRVRFNPDFKITYFRQEQLLENRFITEEQ</sequence>
<evidence type="ECO:0000313" key="5">
    <source>
        <dbReference type="Proteomes" id="UP000515237"/>
    </source>
</evidence>
<feature type="region of interest" description="Disordered" evidence="1">
    <location>
        <begin position="141"/>
        <end position="169"/>
    </location>
</feature>
<feature type="region of interest" description="Disordered" evidence="1">
    <location>
        <begin position="182"/>
        <end position="209"/>
    </location>
</feature>
<dbReference type="KEGG" id="aswu:HUW51_02385"/>
<evidence type="ECO:0000259" key="3">
    <source>
        <dbReference type="Pfam" id="PF09851"/>
    </source>
</evidence>
<name>A0A7G7G393_9BACT</name>
<evidence type="ECO:0000313" key="4">
    <source>
        <dbReference type="EMBL" id="QNF31627.1"/>
    </source>
</evidence>
<keyword evidence="2" id="KW-1133">Transmembrane helix</keyword>
<evidence type="ECO:0000256" key="2">
    <source>
        <dbReference type="SAM" id="Phobius"/>
    </source>
</evidence>
<reference evidence="4 5" key="1">
    <citation type="journal article" date="2018" name="Int. J. Syst. Evol. Microbiol.">
        <title>Adhaeribacter swui sp. nov., isolated from wet mud.</title>
        <authorList>
            <person name="Kim D.U."/>
            <person name="Kim K.W."/>
            <person name="Kang M.S."/>
            <person name="Kim J.Y."/>
            <person name="Jang J.H."/>
            <person name="Kim M.K."/>
        </authorList>
    </citation>
    <scope>NUCLEOTIDE SEQUENCE [LARGE SCALE GENOMIC DNA]</scope>
    <source>
        <strain evidence="4 5">KCTC 52873</strain>
    </source>
</reference>
<dbReference type="AlphaFoldDB" id="A0A7G7G393"/>
<dbReference type="RefSeq" id="WP_185272415.1">
    <property type="nucleotide sequence ID" value="NZ_CP055156.1"/>
</dbReference>
<dbReference type="Proteomes" id="UP000515237">
    <property type="component" value="Chromosome"/>
</dbReference>
<dbReference type="InterPro" id="IPR018649">
    <property type="entry name" value="SHOCT"/>
</dbReference>
<proteinExistence type="predicted"/>
<evidence type="ECO:0000256" key="1">
    <source>
        <dbReference type="SAM" id="MobiDB-lite"/>
    </source>
</evidence>
<feature type="transmembrane region" description="Helical" evidence="2">
    <location>
        <begin position="114"/>
        <end position="136"/>
    </location>
</feature>
<feature type="compositionally biased region" description="Polar residues" evidence="1">
    <location>
        <begin position="185"/>
        <end position="209"/>
    </location>
</feature>
<keyword evidence="2" id="KW-0472">Membrane</keyword>
<dbReference type="Pfam" id="PF09851">
    <property type="entry name" value="SHOCT"/>
    <property type="match status" value="1"/>
</dbReference>
<feature type="domain" description="SHOCT" evidence="3">
    <location>
        <begin position="11"/>
        <end position="35"/>
    </location>
</feature>
<organism evidence="4 5">
    <name type="scientific">Adhaeribacter swui</name>
    <dbReference type="NCBI Taxonomy" id="2086471"/>
    <lineage>
        <taxon>Bacteria</taxon>
        <taxon>Pseudomonadati</taxon>
        <taxon>Bacteroidota</taxon>
        <taxon>Cytophagia</taxon>
        <taxon>Cytophagales</taxon>
        <taxon>Hymenobacteraceae</taxon>
        <taxon>Adhaeribacter</taxon>
    </lineage>
</organism>
<gene>
    <name evidence="4" type="ORF">HUW51_02385</name>
</gene>
<protein>
    <submittedName>
        <fullName evidence="4">SHOCT domain-containing protein</fullName>
    </submittedName>
</protein>
<accession>A0A7G7G393</accession>
<keyword evidence="2" id="KW-0812">Transmembrane</keyword>
<feature type="region of interest" description="Disordered" evidence="1">
    <location>
        <begin position="75"/>
        <end position="104"/>
    </location>
</feature>